<comment type="caution">
    <text evidence="1">The sequence shown here is derived from an EMBL/GenBank/DDBJ whole genome shotgun (WGS) entry which is preliminary data.</text>
</comment>
<evidence type="ECO:0000313" key="2">
    <source>
        <dbReference type="Proteomes" id="UP001292094"/>
    </source>
</evidence>
<evidence type="ECO:0000313" key="1">
    <source>
        <dbReference type="EMBL" id="KAK4297866.1"/>
    </source>
</evidence>
<dbReference type="GO" id="GO:0071897">
    <property type="term" value="P:DNA biosynthetic process"/>
    <property type="evidence" value="ECO:0007669"/>
    <property type="project" value="UniProtKB-ARBA"/>
</dbReference>
<dbReference type="Proteomes" id="UP001292094">
    <property type="component" value="Unassembled WGS sequence"/>
</dbReference>
<name>A0AAE1NYT8_9EUCA</name>
<dbReference type="Gene3D" id="3.10.10.10">
    <property type="entry name" value="HIV Type 1 Reverse Transcriptase, subunit A, domain 1"/>
    <property type="match status" value="1"/>
</dbReference>
<reference evidence="1" key="1">
    <citation type="submission" date="2023-11" db="EMBL/GenBank/DDBJ databases">
        <title>Genome assemblies of two species of porcelain crab, Petrolisthes cinctipes and Petrolisthes manimaculis (Anomura: Porcellanidae).</title>
        <authorList>
            <person name="Angst P."/>
        </authorList>
    </citation>
    <scope>NUCLEOTIDE SEQUENCE</scope>
    <source>
        <strain evidence="1">PB745_02</strain>
        <tissue evidence="1">Gill</tissue>
    </source>
</reference>
<gene>
    <name evidence="1" type="ORF">Pmani_029750</name>
</gene>
<organism evidence="1 2">
    <name type="scientific">Petrolisthes manimaculis</name>
    <dbReference type="NCBI Taxonomy" id="1843537"/>
    <lineage>
        <taxon>Eukaryota</taxon>
        <taxon>Metazoa</taxon>
        <taxon>Ecdysozoa</taxon>
        <taxon>Arthropoda</taxon>
        <taxon>Crustacea</taxon>
        <taxon>Multicrustacea</taxon>
        <taxon>Malacostraca</taxon>
        <taxon>Eumalacostraca</taxon>
        <taxon>Eucarida</taxon>
        <taxon>Decapoda</taxon>
        <taxon>Pleocyemata</taxon>
        <taxon>Anomura</taxon>
        <taxon>Galatheoidea</taxon>
        <taxon>Porcellanidae</taxon>
        <taxon>Petrolisthes</taxon>
    </lineage>
</organism>
<keyword evidence="2" id="KW-1185">Reference proteome</keyword>
<protein>
    <submittedName>
        <fullName evidence="1">Uncharacterized protein</fullName>
    </submittedName>
</protein>
<dbReference type="EMBL" id="JAWZYT010003553">
    <property type="protein sequence ID" value="KAK4297866.1"/>
    <property type="molecule type" value="Genomic_DNA"/>
</dbReference>
<dbReference type="InterPro" id="IPR043502">
    <property type="entry name" value="DNA/RNA_pol_sf"/>
</dbReference>
<dbReference type="AlphaFoldDB" id="A0AAE1NYT8"/>
<sequence>MDPESRTLTTSNPSPLTSSSVTAAVTVKPPVFDETSVICTPIRCYGEVDVDLGIRCIRRSFPWSFVIADVVHPILGTDFLAAKLSYTNHPDETIHHHIDTGDSPPVYFKARPLTGEKLKAAKEEFQFLLNAGIIRRSNSPWASRLHFTSFLRKCQALGDLAEIIEDLTM</sequence>
<accession>A0AAE1NYT8</accession>
<proteinExistence type="predicted"/>
<dbReference type="SUPFAM" id="SSF56672">
    <property type="entry name" value="DNA/RNA polymerases"/>
    <property type="match status" value="1"/>
</dbReference>